<evidence type="ECO:0000313" key="6">
    <source>
        <dbReference type="EMBL" id="CAL4230361.1"/>
    </source>
</evidence>
<dbReference type="SMART" id="SM00184">
    <property type="entry name" value="RING"/>
    <property type="match status" value="1"/>
</dbReference>
<dbReference type="InterPro" id="IPR017907">
    <property type="entry name" value="Znf_RING_CS"/>
</dbReference>
<comment type="caution">
    <text evidence="6">The sequence shown here is derived from an EMBL/GenBank/DDBJ whole genome shotgun (WGS) entry which is preliminary data.</text>
</comment>
<feature type="non-terminal residue" evidence="6">
    <location>
        <position position="176"/>
    </location>
</feature>
<reference evidence="6 7" key="1">
    <citation type="submission" date="2024-05" db="EMBL/GenBank/DDBJ databases">
        <authorList>
            <person name="Wallberg A."/>
        </authorList>
    </citation>
    <scope>NUCLEOTIDE SEQUENCE [LARGE SCALE GENOMIC DNA]</scope>
</reference>
<keyword evidence="7" id="KW-1185">Reference proteome</keyword>
<sequence length="176" mass="20483">MEENECIVCFSRYDDKEQRPRVLHCGHTLCSKCLKTAIRGNTKMCPKCIQKYSALNVKDLPVNFSLENMMKSANTSDKLPECAEHQLLVSHRCFTHKAWVCQSCLKEDHSSEACTIITINEQLDIKKSTQLAQCQPFIDAFREICQRSNDCKKQCQKRMEENYEEILRNESIIKRL</sequence>
<name>A0AAV2STZ3_MEGNR</name>
<evidence type="ECO:0000256" key="2">
    <source>
        <dbReference type="ARBA" id="ARBA00022771"/>
    </source>
</evidence>
<dbReference type="GO" id="GO:0008270">
    <property type="term" value="F:zinc ion binding"/>
    <property type="evidence" value="ECO:0007669"/>
    <property type="project" value="UniProtKB-KW"/>
</dbReference>
<proteinExistence type="predicted"/>
<accession>A0AAV2STZ3</accession>
<dbReference type="SUPFAM" id="SSF57845">
    <property type="entry name" value="B-box zinc-binding domain"/>
    <property type="match status" value="1"/>
</dbReference>
<dbReference type="PROSITE" id="PS50089">
    <property type="entry name" value="ZF_RING_2"/>
    <property type="match status" value="1"/>
</dbReference>
<dbReference type="Proteomes" id="UP001497623">
    <property type="component" value="Unassembled WGS sequence"/>
</dbReference>
<keyword evidence="2 4" id="KW-0863">Zinc-finger</keyword>
<dbReference type="Pfam" id="PF00097">
    <property type="entry name" value="zf-C3HC4"/>
    <property type="match status" value="1"/>
</dbReference>
<keyword evidence="3" id="KW-0862">Zinc</keyword>
<dbReference type="InterPro" id="IPR052667">
    <property type="entry name" value="E3_ubiquitin-ligase_RING"/>
</dbReference>
<feature type="domain" description="RING-type" evidence="5">
    <location>
        <begin position="6"/>
        <end position="48"/>
    </location>
</feature>
<dbReference type="InterPro" id="IPR001841">
    <property type="entry name" value="Znf_RING"/>
</dbReference>
<dbReference type="InterPro" id="IPR013083">
    <property type="entry name" value="Znf_RING/FYVE/PHD"/>
</dbReference>
<dbReference type="InterPro" id="IPR018957">
    <property type="entry name" value="Znf_C3HC4_RING-type"/>
</dbReference>
<organism evidence="6 7">
    <name type="scientific">Meganyctiphanes norvegica</name>
    <name type="common">Northern krill</name>
    <name type="synonym">Thysanopoda norvegica</name>
    <dbReference type="NCBI Taxonomy" id="48144"/>
    <lineage>
        <taxon>Eukaryota</taxon>
        <taxon>Metazoa</taxon>
        <taxon>Ecdysozoa</taxon>
        <taxon>Arthropoda</taxon>
        <taxon>Crustacea</taxon>
        <taxon>Multicrustacea</taxon>
        <taxon>Malacostraca</taxon>
        <taxon>Eumalacostraca</taxon>
        <taxon>Eucarida</taxon>
        <taxon>Euphausiacea</taxon>
        <taxon>Euphausiidae</taxon>
        <taxon>Meganyctiphanes</taxon>
    </lineage>
</organism>
<dbReference type="PANTHER" id="PTHR47156">
    <property type="entry name" value="PROTEIN CBG20824"/>
    <property type="match status" value="1"/>
</dbReference>
<dbReference type="Gene3D" id="3.30.40.10">
    <property type="entry name" value="Zinc/RING finger domain, C3HC4 (zinc finger)"/>
    <property type="match status" value="1"/>
</dbReference>
<dbReference type="PROSITE" id="PS00518">
    <property type="entry name" value="ZF_RING_1"/>
    <property type="match status" value="1"/>
</dbReference>
<evidence type="ECO:0000256" key="4">
    <source>
        <dbReference type="PROSITE-ProRule" id="PRU00175"/>
    </source>
</evidence>
<dbReference type="EMBL" id="CAXKWB010107912">
    <property type="protein sequence ID" value="CAL4230361.1"/>
    <property type="molecule type" value="Genomic_DNA"/>
</dbReference>
<evidence type="ECO:0000259" key="5">
    <source>
        <dbReference type="PROSITE" id="PS50089"/>
    </source>
</evidence>
<dbReference type="AlphaFoldDB" id="A0AAV2STZ3"/>
<keyword evidence="1" id="KW-0479">Metal-binding</keyword>
<protein>
    <recommendedName>
        <fullName evidence="5">RING-type domain-containing protein</fullName>
    </recommendedName>
</protein>
<dbReference type="PANTHER" id="PTHR47156:SF10">
    <property type="entry name" value="E3 UBIQUITIN-PROTEIN LIGASE TRIM-21-RELATED"/>
    <property type="match status" value="1"/>
</dbReference>
<dbReference type="SUPFAM" id="SSF57850">
    <property type="entry name" value="RING/U-box"/>
    <property type="match status" value="1"/>
</dbReference>
<evidence type="ECO:0000313" key="7">
    <source>
        <dbReference type="Proteomes" id="UP001497623"/>
    </source>
</evidence>
<gene>
    <name evidence="6" type="ORF">MNOR_LOCUS39730</name>
</gene>
<evidence type="ECO:0000256" key="3">
    <source>
        <dbReference type="ARBA" id="ARBA00022833"/>
    </source>
</evidence>
<evidence type="ECO:0000256" key="1">
    <source>
        <dbReference type="ARBA" id="ARBA00022723"/>
    </source>
</evidence>